<feature type="compositionally biased region" description="Basic and acidic residues" evidence="1">
    <location>
        <begin position="460"/>
        <end position="473"/>
    </location>
</feature>
<dbReference type="Pfam" id="PF09994">
    <property type="entry name" value="T6SS_Tle1-like_cat"/>
    <property type="match status" value="1"/>
</dbReference>
<keyword evidence="4" id="KW-1185">Reference proteome</keyword>
<evidence type="ECO:0000259" key="2">
    <source>
        <dbReference type="Pfam" id="PF09994"/>
    </source>
</evidence>
<dbReference type="Proteomes" id="UP001590951">
    <property type="component" value="Unassembled WGS sequence"/>
</dbReference>
<feature type="domain" description="T6SS Phospholipase effector Tle1-like catalytic" evidence="2">
    <location>
        <begin position="7"/>
        <end position="291"/>
    </location>
</feature>
<dbReference type="InterPro" id="IPR029058">
    <property type="entry name" value="AB_hydrolase_fold"/>
</dbReference>
<organism evidence="3 4">
    <name type="scientific">Lepraria finkii</name>
    <dbReference type="NCBI Taxonomy" id="1340010"/>
    <lineage>
        <taxon>Eukaryota</taxon>
        <taxon>Fungi</taxon>
        <taxon>Dikarya</taxon>
        <taxon>Ascomycota</taxon>
        <taxon>Pezizomycotina</taxon>
        <taxon>Lecanoromycetes</taxon>
        <taxon>OSLEUM clade</taxon>
        <taxon>Lecanoromycetidae</taxon>
        <taxon>Lecanorales</taxon>
        <taxon>Lecanorineae</taxon>
        <taxon>Stereocaulaceae</taxon>
        <taxon>Lepraria</taxon>
    </lineage>
</organism>
<dbReference type="EMBL" id="JBHFEH010000002">
    <property type="protein sequence ID" value="KAL2058691.1"/>
    <property type="molecule type" value="Genomic_DNA"/>
</dbReference>
<accession>A0ABR4BLM2</accession>
<dbReference type="PANTHER" id="PTHR33840:SF1">
    <property type="entry name" value="TLE1 PHOSPHOLIPASE DOMAIN-CONTAINING PROTEIN"/>
    <property type="match status" value="1"/>
</dbReference>
<reference evidence="3 4" key="1">
    <citation type="submission" date="2024-09" db="EMBL/GenBank/DDBJ databases">
        <title>Rethinking Asexuality: The Enigmatic Case of Functional Sexual Genes in Lepraria (Stereocaulaceae).</title>
        <authorList>
            <person name="Doellman M."/>
            <person name="Sun Y."/>
            <person name="Barcenas-Pena A."/>
            <person name="Lumbsch H.T."/>
            <person name="Grewe F."/>
        </authorList>
    </citation>
    <scope>NUCLEOTIDE SEQUENCE [LARGE SCALE GENOMIC DNA]</scope>
    <source>
        <strain evidence="3 4">Grewe 0041</strain>
    </source>
</reference>
<sequence>MTQRSMKRLIVCCDGTWLDSAGSFQNHMLPIPSNVTRISQAIKPVSSDGIEQVTYYQAGIGSTGNALNRLVGGATAEGLSENIRSAYSFIANNYMAGDEIFLFGFSRGAFTARSIAGLIDGVGLLTKAGLNYLAEVFKDFENRENPRYRPKYPNTPFPDKPSALDPNYKIQLQNRHLSRLDIPIKVVGVWDTVGSLGIPRIEWLEKLRLQTKSTKEYLFYDTSLNNHIENAFQALALDEHRAAFTPSVWEKKRGVTTNLRQVWFPGVHQNIGGGYADQGQANITLAWMMSQVQPFIDFDVDYILEQYDQTEEHYKQTGQKVRPWSFGKIYRSMTGIYILDGRLNRTPGGYYRVDPDTGRLTGKPLRETNEYIHPSARSRIKLDGPGTEDEGIYECPALDPYKLKLMDETAGKRATFIWAPRSRRKKAVLHELPESPLWEIEKELLRESPKMSDYVLGGAKPERSNPERSLERR</sequence>
<dbReference type="PANTHER" id="PTHR33840">
    <property type="match status" value="1"/>
</dbReference>
<name>A0ABR4BLM2_9LECA</name>
<evidence type="ECO:0000256" key="1">
    <source>
        <dbReference type="SAM" id="MobiDB-lite"/>
    </source>
</evidence>
<dbReference type="InterPro" id="IPR018712">
    <property type="entry name" value="Tle1-like_cat"/>
</dbReference>
<evidence type="ECO:0000313" key="4">
    <source>
        <dbReference type="Proteomes" id="UP001590951"/>
    </source>
</evidence>
<evidence type="ECO:0000313" key="3">
    <source>
        <dbReference type="EMBL" id="KAL2058691.1"/>
    </source>
</evidence>
<proteinExistence type="predicted"/>
<comment type="caution">
    <text evidence="3">The sequence shown here is derived from an EMBL/GenBank/DDBJ whole genome shotgun (WGS) entry which is preliminary data.</text>
</comment>
<dbReference type="SUPFAM" id="SSF53474">
    <property type="entry name" value="alpha/beta-Hydrolases"/>
    <property type="match status" value="1"/>
</dbReference>
<feature type="region of interest" description="Disordered" evidence="1">
    <location>
        <begin position="451"/>
        <end position="473"/>
    </location>
</feature>
<protein>
    <recommendedName>
        <fullName evidence="2">T6SS Phospholipase effector Tle1-like catalytic domain-containing protein</fullName>
    </recommendedName>
</protein>
<gene>
    <name evidence="3" type="ORF">ABVK25_001421</name>
</gene>